<evidence type="ECO:0000313" key="2">
    <source>
        <dbReference type="EMBL" id="GAA2702548.1"/>
    </source>
</evidence>
<proteinExistence type="predicted"/>
<name>A0ABN3THI6_9ACTN</name>
<evidence type="ECO:0000256" key="1">
    <source>
        <dbReference type="SAM" id="MobiDB-lite"/>
    </source>
</evidence>
<dbReference type="Proteomes" id="UP001499989">
    <property type="component" value="Unassembled WGS sequence"/>
</dbReference>
<sequence>MQERDPGLGDGQPVRGSELHRGPVVGTPRWVAEGDQHLARCRGFPLYPRVRQSDGTRIHECLTRGRRLGEIVPLATLTHELDGGTLWPQIGDWQEVTADRTYSNSSTTMRATVSGWARRPSPALWCAPVRAASPRL</sequence>
<comment type="caution">
    <text evidence="2">The sequence shown here is derived from an EMBL/GenBank/DDBJ whole genome shotgun (WGS) entry which is preliminary data.</text>
</comment>
<keyword evidence="3" id="KW-1185">Reference proteome</keyword>
<reference evidence="2 3" key="1">
    <citation type="journal article" date="2019" name="Int. J. Syst. Evol. Microbiol.">
        <title>The Global Catalogue of Microorganisms (GCM) 10K type strain sequencing project: providing services to taxonomists for standard genome sequencing and annotation.</title>
        <authorList>
            <consortium name="The Broad Institute Genomics Platform"/>
            <consortium name="The Broad Institute Genome Sequencing Center for Infectious Disease"/>
            <person name="Wu L."/>
            <person name="Ma J."/>
        </authorList>
    </citation>
    <scope>NUCLEOTIDE SEQUENCE [LARGE SCALE GENOMIC DNA]</scope>
    <source>
        <strain evidence="2 3">JCM 4531</strain>
    </source>
</reference>
<gene>
    <name evidence="2" type="ORF">GCM10010310_73510</name>
</gene>
<dbReference type="EMBL" id="BAAASK010000038">
    <property type="protein sequence ID" value="GAA2702548.1"/>
    <property type="molecule type" value="Genomic_DNA"/>
</dbReference>
<evidence type="ECO:0000313" key="3">
    <source>
        <dbReference type="Proteomes" id="UP001499989"/>
    </source>
</evidence>
<organism evidence="2 3">
    <name type="scientific">Streptomyces violaceolatus</name>
    <dbReference type="NCBI Taxonomy" id="67378"/>
    <lineage>
        <taxon>Bacteria</taxon>
        <taxon>Bacillati</taxon>
        <taxon>Actinomycetota</taxon>
        <taxon>Actinomycetes</taxon>
        <taxon>Kitasatosporales</taxon>
        <taxon>Streptomycetaceae</taxon>
        <taxon>Streptomyces</taxon>
        <taxon>Streptomyces violaceoruber group</taxon>
    </lineage>
</organism>
<feature type="region of interest" description="Disordered" evidence="1">
    <location>
        <begin position="1"/>
        <end position="27"/>
    </location>
</feature>
<accession>A0ABN3THI6</accession>
<protein>
    <submittedName>
        <fullName evidence="2">Uncharacterized protein</fullName>
    </submittedName>
</protein>